<feature type="coiled-coil region" evidence="14">
    <location>
        <begin position="623"/>
        <end position="650"/>
    </location>
</feature>
<evidence type="ECO:0000256" key="11">
    <source>
        <dbReference type="ARBA" id="ARBA00022989"/>
    </source>
</evidence>
<evidence type="ECO:0000259" key="16">
    <source>
        <dbReference type="PROSITE" id="PS50109"/>
    </source>
</evidence>
<keyword evidence="10" id="KW-0067">ATP-binding</keyword>
<feature type="transmembrane region" description="Helical" evidence="15">
    <location>
        <begin position="402"/>
        <end position="423"/>
    </location>
</feature>
<evidence type="ECO:0000313" key="17">
    <source>
        <dbReference type="EMBL" id="KAB1435787.1"/>
    </source>
</evidence>
<feature type="transmembrane region" description="Helical" evidence="15">
    <location>
        <begin position="485"/>
        <end position="503"/>
    </location>
</feature>
<keyword evidence="14" id="KW-0175">Coiled coil</keyword>
<dbReference type="RefSeq" id="WP_151147324.1">
    <property type="nucleotide sequence ID" value="NZ_WAGX01000007.1"/>
</dbReference>
<keyword evidence="4" id="KW-1003">Cell membrane</keyword>
<comment type="subcellular location">
    <subcellularLocation>
        <location evidence="2">Cell membrane</location>
        <topology evidence="2">Multi-pass membrane protein</topology>
    </subcellularLocation>
</comment>
<keyword evidence="11 15" id="KW-1133">Transmembrane helix</keyword>
<comment type="catalytic activity">
    <reaction evidence="1">
        <text>ATP + protein L-histidine = ADP + protein N-phospho-L-histidine.</text>
        <dbReference type="EC" id="2.7.13.3"/>
    </reaction>
</comment>
<dbReference type="InterPro" id="IPR036890">
    <property type="entry name" value="HATPase_C_sf"/>
</dbReference>
<keyword evidence="8" id="KW-0547">Nucleotide-binding</keyword>
<dbReference type="Pfam" id="PF02518">
    <property type="entry name" value="HATPase_c"/>
    <property type="match status" value="1"/>
</dbReference>
<evidence type="ECO:0000256" key="12">
    <source>
        <dbReference type="ARBA" id="ARBA00023012"/>
    </source>
</evidence>
<evidence type="ECO:0000256" key="4">
    <source>
        <dbReference type="ARBA" id="ARBA00022475"/>
    </source>
</evidence>
<evidence type="ECO:0000256" key="8">
    <source>
        <dbReference type="ARBA" id="ARBA00022741"/>
    </source>
</evidence>
<keyword evidence="13 15" id="KW-0472">Membrane</keyword>
<dbReference type="Gene3D" id="3.30.565.10">
    <property type="entry name" value="Histidine kinase-like ATPase, C-terminal domain"/>
    <property type="match status" value="1"/>
</dbReference>
<dbReference type="OrthoDB" id="9792991at2"/>
<proteinExistence type="predicted"/>
<dbReference type="PANTHER" id="PTHR45528:SF1">
    <property type="entry name" value="SENSOR HISTIDINE KINASE CPXA"/>
    <property type="match status" value="1"/>
</dbReference>
<evidence type="ECO:0000313" key="18">
    <source>
        <dbReference type="Proteomes" id="UP000461768"/>
    </source>
</evidence>
<dbReference type="GO" id="GO:0005886">
    <property type="term" value="C:plasma membrane"/>
    <property type="evidence" value="ECO:0007669"/>
    <property type="project" value="UniProtKB-SubCell"/>
</dbReference>
<reference evidence="17 18" key="2">
    <citation type="submission" date="2020-02" db="EMBL/GenBank/DDBJ databases">
        <title>Candidatus Galacturonibacter soehngenii shows hetero-acetogenic catabolism of galacturonic acid but lacks a canonical carbon monoxide dehydrogenase/acetyl-CoA synthase complex.</title>
        <authorList>
            <person name="Diender M."/>
            <person name="Stouten G.R."/>
            <person name="Petersen J.F."/>
            <person name="Nielsen P.H."/>
            <person name="Dueholm M.S."/>
            <person name="Pronk J.T."/>
            <person name="Van Loosdrecht M.C.M."/>
        </authorList>
    </citation>
    <scope>NUCLEOTIDE SEQUENCE [LARGE SCALE GENOMIC DNA]</scope>
    <source>
        <strain evidence="17">GalUA</strain>
    </source>
</reference>
<evidence type="ECO:0000256" key="7">
    <source>
        <dbReference type="ARBA" id="ARBA00022692"/>
    </source>
</evidence>
<keyword evidence="5" id="KW-0597">Phosphoprotein</keyword>
<evidence type="ECO:0000256" key="3">
    <source>
        <dbReference type="ARBA" id="ARBA00012438"/>
    </source>
</evidence>
<evidence type="ECO:0000256" key="13">
    <source>
        <dbReference type="ARBA" id="ARBA00023136"/>
    </source>
</evidence>
<dbReference type="GO" id="GO:0000155">
    <property type="term" value="F:phosphorelay sensor kinase activity"/>
    <property type="evidence" value="ECO:0007669"/>
    <property type="project" value="InterPro"/>
</dbReference>
<dbReference type="Gene3D" id="1.10.287.130">
    <property type="match status" value="1"/>
</dbReference>
<gene>
    <name evidence="17" type="ORF">F7O84_15525</name>
</gene>
<sequence>MKRIVYSNVTKFISFLLLNILVMTTLAITLYGGNITYKLNNIGEILSTKTYLESQDFRDMFIQNISNANYFIEVKKALEVAGEYNGNKEVSLSEFISDESNISLFGLEAKYKLQDLVDWGQEGVETATLYEVLEERMSTDNKLSTNNKLSTKFDVFIKAMGAVTDAVVVTPEEENSDDSIEIMLLSMQSLGFKLSREDLNKEVIREKYSAIDIDTILMSCLERNDFSEIEKSSYELQEAIETIRDKYDFYKRYETYFNGLDSTNFKIYIKDYKGDTILNNCIDENTDYRTYFDSKTGIIYNALNKEFTFINFVNEDINLDTFKVADEVNYIYAVGVDTNYPHRDVFFEANETFYNTRNSIIASIVSSLIIFFCFVYLVTVCGRSAKDDEIHLNSFDKMKTEVSAGFMIAIGIVFLLIMMSVYNNFSSDLTIVVGLGIETALFTFAFLSLVRRIKAGVLWKNSIVYSLLHWLVIFIKYRKATTKTIVLYLGFLAVTLVVLGIGINSRSYMIMMLWFSFSAVVGFFLLREAVARQTILNGIKEISNGDLEYKIDTINLSGSNEILADAINNIGEGLHNAVDASVRNERLKTDLITNVSHDIKTPLTSIINYVDLIKRENIENEKIRGYIEILDNKSQRLKNLTEDLVEASKISSGNIKLEMTKINFVELVNQTEGEFSEKLENKNLQIIRKLPEEPIFILADGRRMWRVIENLYNNVTKYAMKNTRVYVDVKADEDKVILSIKNISENPLNIDAEELTERFIRGDVSRSTEGSGLGLSIAKNLTTLQKGDFEIYLDGDLFRVTITFPRVYEQVDNM</sequence>
<feature type="domain" description="Histidine kinase" evidence="16">
    <location>
        <begin position="594"/>
        <end position="808"/>
    </location>
</feature>
<dbReference type="InterPro" id="IPR036097">
    <property type="entry name" value="HisK_dim/P_sf"/>
</dbReference>
<dbReference type="PANTHER" id="PTHR45528">
    <property type="entry name" value="SENSOR HISTIDINE KINASE CPXA"/>
    <property type="match status" value="1"/>
</dbReference>
<keyword evidence="9 17" id="KW-0418">Kinase</keyword>
<evidence type="ECO:0000256" key="15">
    <source>
        <dbReference type="SAM" id="Phobius"/>
    </source>
</evidence>
<dbReference type="EMBL" id="WAGX01000007">
    <property type="protein sequence ID" value="KAB1435787.1"/>
    <property type="molecule type" value="Genomic_DNA"/>
</dbReference>
<dbReference type="EC" id="2.7.13.3" evidence="3"/>
<protein>
    <recommendedName>
        <fullName evidence="3">histidine kinase</fullName>
        <ecNumber evidence="3">2.7.13.3</ecNumber>
    </recommendedName>
</protein>
<evidence type="ECO:0000256" key="14">
    <source>
        <dbReference type="SAM" id="Coils"/>
    </source>
</evidence>
<dbReference type="SUPFAM" id="SSF47384">
    <property type="entry name" value="Homodimeric domain of signal transducing histidine kinase"/>
    <property type="match status" value="1"/>
</dbReference>
<dbReference type="Pfam" id="PF00512">
    <property type="entry name" value="HisKA"/>
    <property type="match status" value="1"/>
</dbReference>
<evidence type="ECO:0000256" key="1">
    <source>
        <dbReference type="ARBA" id="ARBA00000085"/>
    </source>
</evidence>
<keyword evidence="7 15" id="KW-0812">Transmembrane</keyword>
<dbReference type="SUPFAM" id="SSF55874">
    <property type="entry name" value="ATPase domain of HSP90 chaperone/DNA topoisomerase II/histidine kinase"/>
    <property type="match status" value="1"/>
</dbReference>
<comment type="caution">
    <text evidence="17">The sequence shown here is derived from an EMBL/GenBank/DDBJ whole genome shotgun (WGS) entry which is preliminary data.</text>
</comment>
<accession>A0A7V7UAY7</accession>
<evidence type="ECO:0000256" key="5">
    <source>
        <dbReference type="ARBA" id="ARBA00022553"/>
    </source>
</evidence>
<dbReference type="InterPro" id="IPR003594">
    <property type="entry name" value="HATPase_dom"/>
</dbReference>
<evidence type="ECO:0000256" key="2">
    <source>
        <dbReference type="ARBA" id="ARBA00004651"/>
    </source>
</evidence>
<dbReference type="FunFam" id="1.10.287.130:FF:000008">
    <property type="entry name" value="Two-component sensor histidine kinase"/>
    <property type="match status" value="1"/>
</dbReference>
<dbReference type="GO" id="GO:0005524">
    <property type="term" value="F:ATP binding"/>
    <property type="evidence" value="ECO:0007669"/>
    <property type="project" value="UniProtKB-KW"/>
</dbReference>
<keyword evidence="18" id="KW-1185">Reference proteome</keyword>
<dbReference type="InterPro" id="IPR050398">
    <property type="entry name" value="HssS/ArlS-like"/>
</dbReference>
<organism evidence="17 18">
    <name type="scientific">Candidatus Galacturonatibacter soehngenii</name>
    <dbReference type="NCBI Taxonomy" id="2307010"/>
    <lineage>
        <taxon>Bacteria</taxon>
        <taxon>Bacillati</taxon>
        <taxon>Bacillota</taxon>
        <taxon>Clostridia</taxon>
        <taxon>Lachnospirales</taxon>
        <taxon>Lachnospiraceae</taxon>
        <taxon>Candidatus Galacturonatibacter</taxon>
    </lineage>
</organism>
<reference evidence="17 18" key="1">
    <citation type="submission" date="2019-09" db="EMBL/GenBank/DDBJ databases">
        <authorList>
            <person name="Valk L.C."/>
        </authorList>
    </citation>
    <scope>NUCLEOTIDE SEQUENCE [LARGE SCALE GENOMIC DNA]</scope>
    <source>
        <strain evidence="17">GalUA</strain>
    </source>
</reference>
<evidence type="ECO:0000256" key="9">
    <source>
        <dbReference type="ARBA" id="ARBA00022777"/>
    </source>
</evidence>
<feature type="transmembrane region" description="Helical" evidence="15">
    <location>
        <begin position="509"/>
        <end position="526"/>
    </location>
</feature>
<evidence type="ECO:0000256" key="10">
    <source>
        <dbReference type="ARBA" id="ARBA00022840"/>
    </source>
</evidence>
<dbReference type="InterPro" id="IPR003661">
    <property type="entry name" value="HisK_dim/P_dom"/>
</dbReference>
<dbReference type="Proteomes" id="UP000461768">
    <property type="component" value="Unassembled WGS sequence"/>
</dbReference>
<dbReference type="PROSITE" id="PS50109">
    <property type="entry name" value="HIS_KIN"/>
    <property type="match status" value="1"/>
</dbReference>
<feature type="transmembrane region" description="Helical" evidence="15">
    <location>
        <begin position="360"/>
        <end position="381"/>
    </location>
</feature>
<evidence type="ECO:0000256" key="6">
    <source>
        <dbReference type="ARBA" id="ARBA00022679"/>
    </source>
</evidence>
<feature type="transmembrane region" description="Helical" evidence="15">
    <location>
        <begin position="429"/>
        <end position="450"/>
    </location>
</feature>
<dbReference type="SMART" id="SM00387">
    <property type="entry name" value="HATPase_c"/>
    <property type="match status" value="1"/>
</dbReference>
<keyword evidence="6" id="KW-0808">Transferase</keyword>
<keyword evidence="12" id="KW-0902">Two-component regulatory system</keyword>
<dbReference type="CDD" id="cd00082">
    <property type="entry name" value="HisKA"/>
    <property type="match status" value="1"/>
</dbReference>
<feature type="transmembrane region" description="Helical" evidence="15">
    <location>
        <begin position="12"/>
        <end position="32"/>
    </location>
</feature>
<dbReference type="AlphaFoldDB" id="A0A7V7UAY7"/>
<name>A0A7V7UAY7_9FIRM</name>
<dbReference type="InterPro" id="IPR005467">
    <property type="entry name" value="His_kinase_dom"/>
</dbReference>
<dbReference type="SMART" id="SM00388">
    <property type="entry name" value="HisKA"/>
    <property type="match status" value="1"/>
</dbReference>